<dbReference type="CDD" id="cd02980">
    <property type="entry name" value="TRX_Fd_family"/>
    <property type="match status" value="1"/>
</dbReference>
<sequence>MKSLEELDKLRDRLRQEMNIRDKDHDVTITVSMGTCGIAAGAREIVKALLEELKQQGLNNVALTQTSCVGLCQHEPLLEVARGPEKTTYVNVDREKAKEIVRRHLVEGTIVEDWTAPKK</sequence>
<keyword evidence="1" id="KW-0479">Metal-binding</keyword>
<dbReference type="Proteomes" id="UP000199337">
    <property type="component" value="Unassembled WGS sequence"/>
</dbReference>
<dbReference type="Gene3D" id="3.40.30.10">
    <property type="entry name" value="Glutaredoxin"/>
    <property type="match status" value="1"/>
</dbReference>
<evidence type="ECO:0000256" key="1">
    <source>
        <dbReference type="ARBA" id="ARBA00022723"/>
    </source>
</evidence>
<gene>
    <name evidence="4" type="ORF">SAMN05660649_02401</name>
</gene>
<proteinExistence type="predicted"/>
<dbReference type="GO" id="GO:0051536">
    <property type="term" value="F:iron-sulfur cluster binding"/>
    <property type="evidence" value="ECO:0007669"/>
    <property type="project" value="UniProtKB-KW"/>
</dbReference>
<keyword evidence="5" id="KW-1185">Reference proteome</keyword>
<dbReference type="AlphaFoldDB" id="A0A1I2TXW7"/>
<organism evidence="4 5">
    <name type="scientific">Desulfotruncus arcticus DSM 17038</name>
    <dbReference type="NCBI Taxonomy" id="1121424"/>
    <lineage>
        <taxon>Bacteria</taxon>
        <taxon>Bacillati</taxon>
        <taxon>Bacillota</taxon>
        <taxon>Clostridia</taxon>
        <taxon>Eubacteriales</taxon>
        <taxon>Desulfallaceae</taxon>
        <taxon>Desulfotruncus</taxon>
    </lineage>
</organism>
<dbReference type="GO" id="GO:0046872">
    <property type="term" value="F:metal ion binding"/>
    <property type="evidence" value="ECO:0007669"/>
    <property type="project" value="UniProtKB-KW"/>
</dbReference>
<dbReference type="STRING" id="341036.SAMN05660649_02401"/>
<evidence type="ECO:0000313" key="4">
    <source>
        <dbReference type="EMBL" id="SFG69755.1"/>
    </source>
</evidence>
<keyword evidence="2" id="KW-0408">Iron</keyword>
<protein>
    <submittedName>
        <fullName evidence="4">NAD(P)-dependent iron-only hydrogenase iron-sulfur protein</fullName>
    </submittedName>
</protein>
<reference evidence="5" key="1">
    <citation type="submission" date="2016-10" db="EMBL/GenBank/DDBJ databases">
        <authorList>
            <person name="Varghese N."/>
            <person name="Submissions S."/>
        </authorList>
    </citation>
    <scope>NUCLEOTIDE SEQUENCE [LARGE SCALE GENOMIC DNA]</scope>
    <source>
        <strain evidence="5">DSM 17038</strain>
    </source>
</reference>
<dbReference type="PANTHER" id="PTHR43578">
    <property type="entry name" value="NADH-QUINONE OXIDOREDUCTASE SUBUNIT F"/>
    <property type="match status" value="1"/>
</dbReference>
<dbReference type="EMBL" id="FOOX01000008">
    <property type="protein sequence ID" value="SFG69755.1"/>
    <property type="molecule type" value="Genomic_DNA"/>
</dbReference>
<accession>A0A1I2TXW7</accession>
<dbReference type="InterPro" id="IPR036249">
    <property type="entry name" value="Thioredoxin-like_sf"/>
</dbReference>
<keyword evidence="3" id="KW-0411">Iron-sulfur</keyword>
<dbReference type="SUPFAM" id="SSF52833">
    <property type="entry name" value="Thioredoxin-like"/>
    <property type="match status" value="1"/>
</dbReference>
<dbReference type="Pfam" id="PF01257">
    <property type="entry name" value="2Fe-2S_thioredx"/>
    <property type="match status" value="1"/>
</dbReference>
<dbReference type="RefSeq" id="WP_092471610.1">
    <property type="nucleotide sequence ID" value="NZ_FOOX01000008.1"/>
</dbReference>
<evidence type="ECO:0000256" key="3">
    <source>
        <dbReference type="ARBA" id="ARBA00023014"/>
    </source>
</evidence>
<name>A0A1I2TXW7_9FIRM</name>
<dbReference type="OrthoDB" id="9800692at2"/>
<evidence type="ECO:0000256" key="2">
    <source>
        <dbReference type="ARBA" id="ARBA00023004"/>
    </source>
</evidence>
<dbReference type="PANTHER" id="PTHR43578:SF3">
    <property type="entry name" value="NADH-QUINONE OXIDOREDUCTASE SUBUNIT F"/>
    <property type="match status" value="1"/>
</dbReference>
<evidence type="ECO:0000313" key="5">
    <source>
        <dbReference type="Proteomes" id="UP000199337"/>
    </source>
</evidence>